<accession>A0A3S0R660</accession>
<dbReference type="SUPFAM" id="SSF53822">
    <property type="entry name" value="Periplasmic binding protein-like I"/>
    <property type="match status" value="1"/>
</dbReference>
<dbReference type="Proteomes" id="UP000277007">
    <property type="component" value="Unassembled WGS sequence"/>
</dbReference>
<sequence length="374" mass="40690">MLHNRNRLVPNAPLAGDTVSDVEALAEALGHRPSRRRFLSLAGAGGLALSGGLPGVALGAPPPPEKTFRITMVLGRGESDNEFGFKDYLARRGLKVEYTIRNTGGDMSLLPPILKEIRETRPDLIYSWGTPQTRALVGPHDGANPAEHITDIPVVFTFVAAPIDAKIVANLERPNRNVTGTVHIAPIPVQLNTILAYRPIKRLGVLYNPQERNSILTLEGLRAETAQRGLELLEEPVPLDAQGEPMPSTLPTLLSRVVQRGAEMLYIGPDTFIAFRNRSLVAAEALRLHLPTFSATELIVRTDKAMLALASSAYGIGRFTAFKAAQILLDGVKPGDIPVETLKRFSVIINMPTVRALEYYPPIGLLNFAEIVET</sequence>
<dbReference type="InterPro" id="IPR006311">
    <property type="entry name" value="TAT_signal"/>
</dbReference>
<keyword evidence="1" id="KW-0812">Transmembrane</keyword>
<dbReference type="PANTHER" id="PTHR35271:SF1">
    <property type="entry name" value="ABC TRANSPORTER, SUBSTRATE-BINDING LIPOPROTEIN"/>
    <property type="match status" value="1"/>
</dbReference>
<feature type="transmembrane region" description="Helical" evidence="1">
    <location>
        <begin position="38"/>
        <end position="60"/>
    </location>
</feature>
<keyword evidence="3" id="KW-1185">Reference proteome</keyword>
<dbReference type="Gene3D" id="3.40.50.2300">
    <property type="match status" value="2"/>
</dbReference>
<protein>
    <submittedName>
        <fullName evidence="2">ABC transporter substrate-binding protein</fullName>
    </submittedName>
</protein>
<keyword evidence="1" id="KW-1133">Transmembrane helix</keyword>
<dbReference type="Pfam" id="PF04392">
    <property type="entry name" value="ABC_sub_bind"/>
    <property type="match status" value="1"/>
</dbReference>
<dbReference type="RefSeq" id="WP_126619267.1">
    <property type="nucleotide sequence ID" value="NZ_JBHUCY010000066.1"/>
</dbReference>
<dbReference type="AlphaFoldDB" id="A0A3S0R660"/>
<dbReference type="InterPro" id="IPR007487">
    <property type="entry name" value="ABC_transpt-TYRBP-like"/>
</dbReference>
<dbReference type="PANTHER" id="PTHR35271">
    <property type="entry name" value="ABC TRANSPORTER, SUBSTRATE-BINDING LIPOPROTEIN-RELATED"/>
    <property type="match status" value="1"/>
</dbReference>
<dbReference type="InterPro" id="IPR028082">
    <property type="entry name" value="Peripla_BP_I"/>
</dbReference>
<dbReference type="OrthoDB" id="9776955at2"/>
<proteinExistence type="predicted"/>
<gene>
    <name evidence="2" type="ORF">EJ903_21370</name>
</gene>
<evidence type="ECO:0000256" key="1">
    <source>
        <dbReference type="SAM" id="Phobius"/>
    </source>
</evidence>
<dbReference type="CDD" id="cd06325">
    <property type="entry name" value="PBP1_ABC_unchar_transporter"/>
    <property type="match status" value="1"/>
</dbReference>
<evidence type="ECO:0000313" key="3">
    <source>
        <dbReference type="Proteomes" id="UP000277007"/>
    </source>
</evidence>
<dbReference type="PROSITE" id="PS51318">
    <property type="entry name" value="TAT"/>
    <property type="match status" value="1"/>
</dbReference>
<reference evidence="2 3" key="1">
    <citation type="submission" date="2018-12" db="EMBL/GenBank/DDBJ databases">
        <authorList>
            <person name="Yang Y."/>
        </authorList>
    </citation>
    <scope>NUCLEOTIDE SEQUENCE [LARGE SCALE GENOMIC DNA]</scope>
    <source>
        <strain evidence="2 3">L-25-5w-1</strain>
    </source>
</reference>
<dbReference type="EMBL" id="RXMA01000027">
    <property type="protein sequence ID" value="RTR16148.1"/>
    <property type="molecule type" value="Genomic_DNA"/>
</dbReference>
<name>A0A3S0R660_9PROT</name>
<organism evidence="2 3">
    <name type="scientific">Azospirillum griseum</name>
    <dbReference type="NCBI Taxonomy" id="2496639"/>
    <lineage>
        <taxon>Bacteria</taxon>
        <taxon>Pseudomonadati</taxon>
        <taxon>Pseudomonadota</taxon>
        <taxon>Alphaproteobacteria</taxon>
        <taxon>Rhodospirillales</taxon>
        <taxon>Azospirillaceae</taxon>
        <taxon>Azospirillum</taxon>
    </lineage>
</organism>
<evidence type="ECO:0000313" key="2">
    <source>
        <dbReference type="EMBL" id="RTR16148.1"/>
    </source>
</evidence>
<keyword evidence="1" id="KW-0472">Membrane</keyword>
<comment type="caution">
    <text evidence="2">The sequence shown here is derived from an EMBL/GenBank/DDBJ whole genome shotgun (WGS) entry which is preliminary data.</text>
</comment>